<evidence type="ECO:0000256" key="1">
    <source>
        <dbReference type="ARBA" id="ARBA00010871"/>
    </source>
</evidence>
<dbReference type="GO" id="GO:0071555">
    <property type="term" value="P:cell wall organization"/>
    <property type="evidence" value="ECO:0007669"/>
    <property type="project" value="UniProtKB-KW"/>
</dbReference>
<evidence type="ECO:0000313" key="6">
    <source>
        <dbReference type="EMBL" id="MBD1399253.1"/>
    </source>
</evidence>
<accession>A0A8J6UG82</accession>
<evidence type="ECO:0000313" key="7">
    <source>
        <dbReference type="Proteomes" id="UP000632828"/>
    </source>
</evidence>
<keyword evidence="3" id="KW-0961">Cell wall biogenesis/degradation</keyword>
<protein>
    <submittedName>
        <fullName evidence="6">ATP-grasp domain-containing protein</fullName>
    </submittedName>
</protein>
<dbReference type="PROSITE" id="PS50975">
    <property type="entry name" value="ATP_GRASP"/>
    <property type="match status" value="1"/>
</dbReference>
<dbReference type="EMBL" id="JACWUN010000001">
    <property type="protein sequence ID" value="MBD1399253.1"/>
    <property type="molecule type" value="Genomic_DNA"/>
</dbReference>
<feature type="domain" description="ATP-grasp" evidence="5">
    <location>
        <begin position="116"/>
        <end position="324"/>
    </location>
</feature>
<sequence length="335" mass="36657">MKVAICYNLVAPAPIRGERQDLISEAGAEVEAQAVAEALRHLGHVAAMVPLGSEVVSFIGKLQLLRPAVIFNLCEGFRGDSAKEMHVAALYELLDIPYTGSPSLCLALTQNKRLTKDILVRHGLPTPEYYCVKRNDAVPRLTIGYPLIVKPCSEDASLSIGPDSIVHNETALKKRVRYIHDRYCQDALVERFIFGREFNVAVLGNPPTAALPLSEIVFAKHLKAPIVSYAGKWETTSADYQGTTPQCPAVIDEKLRKKIEQIAIDACRLFGCRDYARVDIRLQGDTPYILEINANPDICPDAGFAGSAGVAGHEYPALIQRILNMALARKGDSHA</sequence>
<proteinExistence type="inferred from homology"/>
<dbReference type="SUPFAM" id="SSF52440">
    <property type="entry name" value="PreATP-grasp domain"/>
    <property type="match status" value="1"/>
</dbReference>
<keyword evidence="4" id="KW-0547">Nucleotide-binding</keyword>
<dbReference type="RefSeq" id="WP_191153525.1">
    <property type="nucleotide sequence ID" value="NZ_JACWUN010000001.1"/>
</dbReference>
<dbReference type="PANTHER" id="PTHR23132:SF23">
    <property type="entry name" value="D-ALANINE--D-ALANINE LIGASE B"/>
    <property type="match status" value="1"/>
</dbReference>
<keyword evidence="2" id="KW-0436">Ligase</keyword>
<dbReference type="Pfam" id="PF07478">
    <property type="entry name" value="Dala_Dala_lig_C"/>
    <property type="match status" value="1"/>
</dbReference>
<dbReference type="AlphaFoldDB" id="A0A8J6UG82"/>
<dbReference type="GO" id="GO:0008716">
    <property type="term" value="F:D-alanine-D-alanine ligase activity"/>
    <property type="evidence" value="ECO:0007669"/>
    <property type="project" value="InterPro"/>
</dbReference>
<evidence type="ECO:0000256" key="4">
    <source>
        <dbReference type="PROSITE-ProRule" id="PRU00409"/>
    </source>
</evidence>
<gene>
    <name evidence="6" type="ORF">ICT70_01050</name>
</gene>
<evidence type="ECO:0000256" key="2">
    <source>
        <dbReference type="ARBA" id="ARBA00022598"/>
    </source>
</evidence>
<comment type="caution">
    <text evidence="6">The sequence shown here is derived from an EMBL/GenBank/DDBJ whole genome shotgun (WGS) entry which is preliminary data.</text>
</comment>
<dbReference type="InterPro" id="IPR016185">
    <property type="entry name" value="PreATP-grasp_dom_sf"/>
</dbReference>
<dbReference type="Gene3D" id="3.30.470.20">
    <property type="entry name" value="ATP-grasp fold, B domain"/>
    <property type="match status" value="1"/>
</dbReference>
<dbReference type="GO" id="GO:0046872">
    <property type="term" value="F:metal ion binding"/>
    <property type="evidence" value="ECO:0007669"/>
    <property type="project" value="InterPro"/>
</dbReference>
<dbReference type="PANTHER" id="PTHR23132">
    <property type="entry name" value="D-ALANINE--D-ALANINE LIGASE"/>
    <property type="match status" value="1"/>
</dbReference>
<dbReference type="InterPro" id="IPR011095">
    <property type="entry name" value="Dala_Dala_lig_C"/>
</dbReference>
<dbReference type="InterPro" id="IPR013815">
    <property type="entry name" value="ATP_grasp_subdomain_1"/>
</dbReference>
<dbReference type="GO" id="GO:0005524">
    <property type="term" value="F:ATP binding"/>
    <property type="evidence" value="ECO:0007669"/>
    <property type="project" value="UniProtKB-UniRule"/>
</dbReference>
<reference evidence="6" key="1">
    <citation type="submission" date="2020-09" db="EMBL/GenBank/DDBJ databases">
        <title>Pelobacter alkaliphilus sp. nov., a novel anaerobic arsenate-reducing bacterium from terrestrial mud volcano.</title>
        <authorList>
            <person name="Khomyakova M.A."/>
            <person name="Merkel A.Y."/>
            <person name="Slobodkin A.I."/>
        </authorList>
    </citation>
    <scope>NUCLEOTIDE SEQUENCE</scope>
    <source>
        <strain evidence="6">M08fum</strain>
    </source>
</reference>
<dbReference type="InterPro" id="IPR011761">
    <property type="entry name" value="ATP-grasp"/>
</dbReference>
<dbReference type="SUPFAM" id="SSF56059">
    <property type="entry name" value="Glutathione synthetase ATP-binding domain-like"/>
    <property type="match status" value="1"/>
</dbReference>
<evidence type="ECO:0000256" key="3">
    <source>
        <dbReference type="ARBA" id="ARBA00023316"/>
    </source>
</evidence>
<keyword evidence="4" id="KW-0067">ATP-binding</keyword>
<dbReference type="Proteomes" id="UP000632828">
    <property type="component" value="Unassembled WGS sequence"/>
</dbReference>
<organism evidence="6 7">
    <name type="scientific">Pelovirga terrestris</name>
    <dbReference type="NCBI Taxonomy" id="2771352"/>
    <lineage>
        <taxon>Bacteria</taxon>
        <taxon>Pseudomonadati</taxon>
        <taxon>Thermodesulfobacteriota</taxon>
        <taxon>Desulfuromonadia</taxon>
        <taxon>Geobacterales</taxon>
        <taxon>Geobacteraceae</taxon>
        <taxon>Pelovirga</taxon>
    </lineage>
</organism>
<evidence type="ECO:0000259" key="5">
    <source>
        <dbReference type="PROSITE" id="PS50975"/>
    </source>
</evidence>
<keyword evidence="7" id="KW-1185">Reference proteome</keyword>
<comment type="similarity">
    <text evidence="1">Belongs to the D-alanine--D-alanine ligase family.</text>
</comment>
<name>A0A8J6UG82_9BACT</name>
<dbReference type="Gene3D" id="3.30.1490.20">
    <property type="entry name" value="ATP-grasp fold, A domain"/>
    <property type="match status" value="1"/>
</dbReference>